<proteinExistence type="predicted"/>
<keyword evidence="1" id="KW-0210">Decarboxylase</keyword>
<dbReference type="InterPro" id="IPR051818">
    <property type="entry name" value="TPP_dependent_decarboxylase"/>
</dbReference>
<evidence type="ECO:0000259" key="3">
    <source>
        <dbReference type="Pfam" id="PF02775"/>
    </source>
</evidence>
<dbReference type="PANTHER" id="PTHR42818">
    <property type="entry name" value="SULFOPYRUVATE DECARBOXYLASE SUBUNIT ALPHA"/>
    <property type="match status" value="1"/>
</dbReference>
<dbReference type="EMBL" id="JBAMIC010000012">
    <property type="protein sequence ID" value="KAK7098870.1"/>
    <property type="molecule type" value="Genomic_DNA"/>
</dbReference>
<dbReference type="Gene3D" id="3.40.50.970">
    <property type="match status" value="1"/>
</dbReference>
<protein>
    <recommendedName>
        <fullName evidence="3">Thiamine pyrophosphate enzyme TPP-binding domain-containing protein</fullName>
    </recommendedName>
</protein>
<sequence length="218" mass="24188">MWGKTTFTSYISGAWCGKRSVPLRRSGLTRPPQTYVRNRSCILAFTTFNNVYFFSQIREKNQMGHKQEFLTVGAMGHASCIALTIALNKPDRKVVALDGDGAVLMHMGTLATIGQRGPPNFHHVVFNNGAHDSVGGQPTHASCHHTFSITDIARACGYNKTFCVSTEEEIEAGMKRLMGQPGPVLMEVKIRTGSRSDLGRPTRTTFQNKDEFMEFVRS</sequence>
<organism evidence="4 5">
    <name type="scientific">Littorina saxatilis</name>
    <dbReference type="NCBI Taxonomy" id="31220"/>
    <lineage>
        <taxon>Eukaryota</taxon>
        <taxon>Metazoa</taxon>
        <taxon>Spiralia</taxon>
        <taxon>Lophotrochozoa</taxon>
        <taxon>Mollusca</taxon>
        <taxon>Gastropoda</taxon>
        <taxon>Caenogastropoda</taxon>
        <taxon>Littorinimorpha</taxon>
        <taxon>Littorinoidea</taxon>
        <taxon>Littorinidae</taxon>
        <taxon>Littorina</taxon>
    </lineage>
</organism>
<dbReference type="SUPFAM" id="SSF52518">
    <property type="entry name" value="Thiamin diphosphate-binding fold (THDP-binding)"/>
    <property type="match status" value="1"/>
</dbReference>
<dbReference type="InterPro" id="IPR011766">
    <property type="entry name" value="TPP_enzyme_TPP-bd"/>
</dbReference>
<evidence type="ECO:0000313" key="4">
    <source>
        <dbReference type="EMBL" id="KAK7098870.1"/>
    </source>
</evidence>
<feature type="domain" description="Thiamine pyrophosphate enzyme TPP-binding" evidence="3">
    <location>
        <begin position="66"/>
        <end position="188"/>
    </location>
</feature>
<evidence type="ECO:0000256" key="2">
    <source>
        <dbReference type="ARBA" id="ARBA00023239"/>
    </source>
</evidence>
<keyword evidence="2" id="KW-0456">Lyase</keyword>
<dbReference type="InterPro" id="IPR029061">
    <property type="entry name" value="THDP-binding"/>
</dbReference>
<dbReference type="Pfam" id="PF02775">
    <property type="entry name" value="TPP_enzyme_C"/>
    <property type="match status" value="1"/>
</dbReference>
<dbReference type="Proteomes" id="UP001374579">
    <property type="component" value="Unassembled WGS sequence"/>
</dbReference>
<accession>A0AAN9G9J8</accession>
<comment type="caution">
    <text evidence="4">The sequence shown here is derived from an EMBL/GenBank/DDBJ whole genome shotgun (WGS) entry which is preliminary data.</text>
</comment>
<keyword evidence="5" id="KW-1185">Reference proteome</keyword>
<dbReference type="GO" id="GO:0030976">
    <property type="term" value="F:thiamine pyrophosphate binding"/>
    <property type="evidence" value="ECO:0007669"/>
    <property type="project" value="InterPro"/>
</dbReference>
<reference evidence="4 5" key="1">
    <citation type="submission" date="2024-02" db="EMBL/GenBank/DDBJ databases">
        <title>Chromosome-scale genome assembly of the rough periwinkle Littorina saxatilis.</title>
        <authorList>
            <person name="De Jode A."/>
            <person name="Faria R."/>
            <person name="Formenti G."/>
            <person name="Sims Y."/>
            <person name="Smith T.P."/>
            <person name="Tracey A."/>
            <person name="Wood J.M.D."/>
            <person name="Zagrodzka Z.B."/>
            <person name="Johannesson K."/>
            <person name="Butlin R.K."/>
            <person name="Leder E.H."/>
        </authorList>
    </citation>
    <scope>NUCLEOTIDE SEQUENCE [LARGE SCALE GENOMIC DNA]</scope>
    <source>
        <strain evidence="4">Snail1</strain>
        <tissue evidence="4">Muscle</tissue>
    </source>
</reference>
<evidence type="ECO:0000313" key="5">
    <source>
        <dbReference type="Proteomes" id="UP001374579"/>
    </source>
</evidence>
<dbReference type="AlphaFoldDB" id="A0AAN9G9J8"/>
<dbReference type="PANTHER" id="PTHR42818:SF1">
    <property type="entry name" value="SULFOPYRUVATE DECARBOXYLASE"/>
    <property type="match status" value="1"/>
</dbReference>
<gene>
    <name evidence="4" type="ORF">V1264_003090</name>
</gene>
<evidence type="ECO:0000256" key="1">
    <source>
        <dbReference type="ARBA" id="ARBA00022793"/>
    </source>
</evidence>
<name>A0AAN9G9J8_9CAEN</name>
<dbReference type="GO" id="GO:0016831">
    <property type="term" value="F:carboxy-lyase activity"/>
    <property type="evidence" value="ECO:0007669"/>
    <property type="project" value="UniProtKB-KW"/>
</dbReference>